<feature type="compositionally biased region" description="Basic and acidic residues" evidence="1">
    <location>
        <begin position="427"/>
        <end position="440"/>
    </location>
</feature>
<keyword evidence="2" id="KW-1133">Transmembrane helix</keyword>
<dbReference type="GeneID" id="19014905"/>
<proteinExistence type="predicted"/>
<dbReference type="RefSeq" id="XP_007511900.1">
    <property type="nucleotide sequence ID" value="XM_007511838.1"/>
</dbReference>
<dbReference type="KEGG" id="bpg:Bathy07g04160"/>
<evidence type="ECO:0000313" key="4">
    <source>
        <dbReference type="Proteomes" id="UP000198341"/>
    </source>
</evidence>
<dbReference type="Proteomes" id="UP000198341">
    <property type="component" value="Chromosome 7"/>
</dbReference>
<keyword evidence="2" id="KW-0472">Membrane</keyword>
<evidence type="ECO:0000256" key="2">
    <source>
        <dbReference type="SAM" id="Phobius"/>
    </source>
</evidence>
<feature type="region of interest" description="Disordered" evidence="1">
    <location>
        <begin position="269"/>
        <end position="293"/>
    </location>
</feature>
<accession>K8F115</accession>
<dbReference type="AlphaFoldDB" id="K8F115"/>
<evidence type="ECO:0000256" key="1">
    <source>
        <dbReference type="SAM" id="MobiDB-lite"/>
    </source>
</evidence>
<feature type="transmembrane region" description="Helical" evidence="2">
    <location>
        <begin position="59"/>
        <end position="78"/>
    </location>
</feature>
<feature type="compositionally biased region" description="Basic residues" evidence="1">
    <location>
        <begin position="24"/>
        <end position="41"/>
    </location>
</feature>
<keyword evidence="2" id="KW-0812">Transmembrane</keyword>
<sequence length="880" mass="100175">MAHLRKSLKGAGGLPEEDGEHERRGRKANLRRSHRDIKGKSNKSTGSNTKTKNEIIKSVAIGIVCAAMLQLLFVFFLLSEDTDEWRASEAFTKTRSFGGRRGGNDEEKKLTDVFEDVTHDIDGSVQYEPPMKLNAFGYVYWHRDPGEGVVNWHSSLAEVLRFARAHRRTLISPCVRNGQLKPCVYDTDDASSLRTSTCRTKRVGCKYPRKRREKDLEVEDDLSSDVMRPMTLAQYYDQGRLKSYVDDMVSYEQFAERVFERILEDERGKEGEKLTTRKGGGRGGDKKNKSKNKKKYRAYRMDCSGDHCVLPEDEMCVPPTEEELYDEKGEIMKKWREDFDFDWLEYADDLEHPVTASSSGSPRKAMKESKASISMHDEDDEELYANIIKKRNSKPDDEETKKRRKAPLVGRADLEEFARNGGVVPKRPKDDNESREDAREKKKTTNPLLTVGDDEGTTTETKDEDQTTSSMSSLGRLTLATDSETVGTDVIVCDDKNRFVTKIAMISYFHDKAVSSRPLTVTRRGLIRALNSTRVAPREGAKLETRRKEYAKREMNFIKIEHPDAFELLDENFIKGYENCEIHFCHAVVPDEPDEAQSLSMKTLKNALKMRYLAKENENPLINWKMSVNAAWYDFTSDEARLMYATEKWSRYIENIAIDFLSSRNLAHPYKAFHWKSKGYLDWRSADLEQDGVYELATRELEQKSMWCASEFVKSVRMEGVDAKARIALVSDIPANTDGGEDDSRHLVKPLTPGREPGDVDHRVMHMLWDLLNKTYSDDDELVKDATLNSASASRLTTRGVVKIDVSNPYAIWANTTDSGVVGVVDHIVAEKAATFVTCADPTAECAHCMNVESEFLASVLTKRLLDRTPKARNTLLKWS</sequence>
<dbReference type="EMBL" id="FO082272">
    <property type="protein sequence ID" value="CCO65988.1"/>
    <property type="molecule type" value="Genomic_DNA"/>
</dbReference>
<gene>
    <name evidence="3" type="ORF">Bathy07g04160</name>
</gene>
<reference evidence="3 4" key="1">
    <citation type="submission" date="2011-10" db="EMBL/GenBank/DDBJ databases">
        <authorList>
            <person name="Genoscope - CEA"/>
        </authorList>
    </citation>
    <scope>NUCLEOTIDE SEQUENCE [LARGE SCALE GENOMIC DNA]</scope>
    <source>
        <strain evidence="3 4">RCC 1105</strain>
    </source>
</reference>
<name>K8F115_9CHLO</name>
<feature type="region of interest" description="Disordered" evidence="1">
    <location>
        <begin position="1"/>
        <end position="49"/>
    </location>
</feature>
<evidence type="ECO:0000313" key="3">
    <source>
        <dbReference type="EMBL" id="CCO65988.1"/>
    </source>
</evidence>
<organism evidence="3 4">
    <name type="scientific">Bathycoccus prasinos</name>
    <dbReference type="NCBI Taxonomy" id="41875"/>
    <lineage>
        <taxon>Eukaryota</taxon>
        <taxon>Viridiplantae</taxon>
        <taxon>Chlorophyta</taxon>
        <taxon>Mamiellophyceae</taxon>
        <taxon>Mamiellales</taxon>
        <taxon>Bathycoccaceae</taxon>
        <taxon>Bathycoccus</taxon>
    </lineage>
</organism>
<keyword evidence="4" id="KW-1185">Reference proteome</keyword>
<feature type="region of interest" description="Disordered" evidence="1">
    <location>
        <begin position="353"/>
        <end position="476"/>
    </location>
</feature>
<protein>
    <submittedName>
        <fullName evidence="3">Uncharacterized protein</fullName>
    </submittedName>
</protein>